<gene>
    <name evidence="1" type="ORF">Pint_14892</name>
</gene>
<reference evidence="2" key="1">
    <citation type="journal article" date="2023" name="G3 (Bethesda)">
        <title>Genome assembly and association tests identify interacting loci associated with vigor, precocity, and sex in interspecific pistachio rootstocks.</title>
        <authorList>
            <person name="Palmer W."/>
            <person name="Jacygrad E."/>
            <person name="Sagayaradj S."/>
            <person name="Cavanaugh K."/>
            <person name="Han R."/>
            <person name="Bertier L."/>
            <person name="Beede B."/>
            <person name="Kafkas S."/>
            <person name="Golino D."/>
            <person name="Preece J."/>
            <person name="Michelmore R."/>
        </authorList>
    </citation>
    <scope>NUCLEOTIDE SEQUENCE [LARGE SCALE GENOMIC DNA]</scope>
</reference>
<dbReference type="EMBL" id="CM047737">
    <property type="protein sequence ID" value="KAJ0048493.1"/>
    <property type="molecule type" value="Genomic_DNA"/>
</dbReference>
<evidence type="ECO:0000313" key="1">
    <source>
        <dbReference type="EMBL" id="KAJ0048493.1"/>
    </source>
</evidence>
<organism evidence="1 2">
    <name type="scientific">Pistacia integerrima</name>
    <dbReference type="NCBI Taxonomy" id="434235"/>
    <lineage>
        <taxon>Eukaryota</taxon>
        <taxon>Viridiplantae</taxon>
        <taxon>Streptophyta</taxon>
        <taxon>Embryophyta</taxon>
        <taxon>Tracheophyta</taxon>
        <taxon>Spermatophyta</taxon>
        <taxon>Magnoliopsida</taxon>
        <taxon>eudicotyledons</taxon>
        <taxon>Gunneridae</taxon>
        <taxon>Pentapetalae</taxon>
        <taxon>rosids</taxon>
        <taxon>malvids</taxon>
        <taxon>Sapindales</taxon>
        <taxon>Anacardiaceae</taxon>
        <taxon>Pistacia</taxon>
    </lineage>
</organism>
<comment type="caution">
    <text evidence="1">The sequence shown here is derived from an EMBL/GenBank/DDBJ whole genome shotgun (WGS) entry which is preliminary data.</text>
</comment>
<keyword evidence="2" id="KW-1185">Reference proteome</keyword>
<sequence length="805" mass="90984">MAASTTKNPITTPPTLQPGRKKNKIIVIMGATEPENPALLSISPPGLITLLMLCTSHKESTKKMESLKECTGTTVSSSQALPLHTLHPLRRTFFNRVFASVYTCAILALVYHHVLTLFNCRNVAFFSVTLSILLSDLVLAFMWVASQSFHMRPVHRKEYPENLEKVMKSSDFPALDVFICTADPYKEPPINVVNTALSVMAYDYPTEKVSVYVSDDGGSALTLFAFMEAAKFASHWLPFCREKNIMVRSPEVYFSTSNHSWCSETEKIKALYESMKSRVEHVVETGNVSDKYVNGDEEREAFSKWTDGFTRQDHPTVIQVFLENIKDTDITGHLLPNLIYVSRQKSKTSRHNFKAGALNTLLRVSAVMTNAPIVLTLDCDMYSNDPKTPLRVLCYVCDSATRSDLSYVQFPQCFRGLNKNDIYASEIKRVFEINPLGMDGLKGPDYLGTGTFFCRRAFFGDPSTFMSPEIPQLHPNHAVDEPLKSPSILSLAHQVAGCNYENQTNWGSKIGFQYGSLVEDYYTGYRLHCEGWRSIFCHPERPAFYGDAPIALVDLINQYKRWVIGLLEVTFSKYSTLTFGIRRIGLMGLSYAHYSCWPFWAIPITVYAFLPQLALLKGVSIFPKVSEPWFLLYSFLFIGAYAKECLEFILEGSTFRKWWNDQRIWMIRGLTCFLFGSIEYLLQSFGISASGFNVTSKVLDDEQSKRYEQEIFEFGVPSPMFVTLATSAIINLFSFFKGFLDIISGNNMEGLFLQMFLAGFLMVNCLPVYEAMFLRIDKGKLPTKITLISTFLAGALYAAASLIFQ</sequence>
<dbReference type="Proteomes" id="UP001163603">
    <property type="component" value="Chromosome 2"/>
</dbReference>
<protein>
    <submittedName>
        <fullName evidence="1">Uncharacterized protein</fullName>
    </submittedName>
</protein>
<evidence type="ECO:0000313" key="2">
    <source>
        <dbReference type="Proteomes" id="UP001163603"/>
    </source>
</evidence>
<accession>A0ACC0ZBD6</accession>
<name>A0ACC0ZBD6_9ROSI</name>
<proteinExistence type="predicted"/>